<evidence type="ECO:0000313" key="1">
    <source>
        <dbReference type="EMBL" id="KAJ1676766.1"/>
    </source>
</evidence>
<keyword evidence="2" id="KW-1185">Reference proteome</keyword>
<accession>A0ACC1HN54</accession>
<protein>
    <submittedName>
        <fullName evidence="1">SWI/SNF and RSC complex subunit Ssr3</fullName>
        <ecNumber evidence="1">2.7.11.1</ecNumber>
    </submittedName>
</protein>
<evidence type="ECO:0000313" key="2">
    <source>
        <dbReference type="Proteomes" id="UP001145114"/>
    </source>
</evidence>
<organism evidence="1 2">
    <name type="scientific">Spiromyces aspiralis</name>
    <dbReference type="NCBI Taxonomy" id="68401"/>
    <lineage>
        <taxon>Eukaryota</taxon>
        <taxon>Fungi</taxon>
        <taxon>Fungi incertae sedis</taxon>
        <taxon>Zoopagomycota</taxon>
        <taxon>Kickxellomycotina</taxon>
        <taxon>Kickxellomycetes</taxon>
        <taxon>Kickxellales</taxon>
        <taxon>Kickxellaceae</taxon>
        <taxon>Spiromyces</taxon>
    </lineage>
</organism>
<proteinExistence type="predicted"/>
<dbReference type="EMBL" id="JAMZIH010003532">
    <property type="protein sequence ID" value="KAJ1676766.1"/>
    <property type="molecule type" value="Genomic_DNA"/>
</dbReference>
<comment type="caution">
    <text evidence="1">The sequence shown here is derived from an EMBL/GenBank/DDBJ whole genome shotgun (WGS) entry which is preliminary data.</text>
</comment>
<reference evidence="1" key="1">
    <citation type="submission" date="2022-06" db="EMBL/GenBank/DDBJ databases">
        <title>Phylogenomic reconstructions and comparative analyses of Kickxellomycotina fungi.</title>
        <authorList>
            <person name="Reynolds N.K."/>
            <person name="Stajich J.E."/>
            <person name="Barry K."/>
            <person name="Grigoriev I.V."/>
            <person name="Crous P."/>
            <person name="Smith M.E."/>
        </authorList>
    </citation>
    <scope>NUCLEOTIDE SEQUENCE</scope>
    <source>
        <strain evidence="1">RSA 2271</strain>
    </source>
</reference>
<gene>
    <name evidence="1" type="primary">ssr3_1</name>
    <name evidence="1" type="ORF">EV182_007545</name>
</gene>
<keyword evidence="1" id="KW-0808">Transferase</keyword>
<name>A0ACC1HN54_9FUNG</name>
<sequence length="60" mass="7167">MAQSHAKRSGFKIRELPPKIDTYIPESKFFTRLQAFERKLDTTMMRKRLEVQEAFNKPSH</sequence>
<dbReference type="Proteomes" id="UP001145114">
    <property type="component" value="Unassembled WGS sequence"/>
</dbReference>
<feature type="non-terminal residue" evidence="1">
    <location>
        <position position="60"/>
    </location>
</feature>
<dbReference type="EC" id="2.7.11.1" evidence="1"/>